<dbReference type="EMBL" id="JAXUAC010000030">
    <property type="protein sequence ID" value="MDZ7513281.1"/>
    <property type="molecule type" value="Genomic_DNA"/>
</dbReference>
<keyword evidence="2" id="KW-1185">Reference proteome</keyword>
<comment type="caution">
    <text evidence="1">The sequence shown here is derived from an EMBL/GenBank/DDBJ whole genome shotgun (WGS) entry which is preliminary data.</text>
</comment>
<protein>
    <submittedName>
        <fullName evidence="1">Uncharacterized protein</fullName>
    </submittedName>
</protein>
<accession>A0ABU5MKI7</accession>
<evidence type="ECO:0000313" key="2">
    <source>
        <dbReference type="Proteomes" id="UP001290894"/>
    </source>
</evidence>
<dbReference type="RefSeq" id="WP_164077441.1">
    <property type="nucleotide sequence ID" value="NZ_CP196982.1"/>
</dbReference>
<evidence type="ECO:0000313" key="1">
    <source>
        <dbReference type="EMBL" id="MDZ7513281.1"/>
    </source>
</evidence>
<sequence length="214" mass="22729">MHPEIEVKLTASVAGCASCDLMAQLSLEVNELDAADVLIRKVIDCRGAASLSESTHQTLEVDVRVRAGEGDRACLNLSSATLEKMASISASLNFDPELTGDGGADGLELGEDSASSTRPELVVVLVGDSPVSGEEVILSRVERQQYRTGDIQEGVHEALQRGLEKVGGEAKVWALEVGVRLSSQRGVWPGFNLSCDVIRLMASSGVSLDFDPYV</sequence>
<organism evidence="1 2">
    <name type="scientific">Stenotrophomonas muris</name>
    <dbReference type="NCBI Taxonomy" id="2963283"/>
    <lineage>
        <taxon>Bacteria</taxon>
        <taxon>Pseudomonadati</taxon>
        <taxon>Pseudomonadota</taxon>
        <taxon>Gammaproteobacteria</taxon>
        <taxon>Lysobacterales</taxon>
        <taxon>Lysobacteraceae</taxon>
        <taxon>Stenotrophomonas</taxon>
    </lineage>
</organism>
<name>A0ABU5MKI7_9GAMM</name>
<dbReference type="Proteomes" id="UP001290894">
    <property type="component" value="Unassembled WGS sequence"/>
</dbReference>
<proteinExistence type="predicted"/>
<gene>
    <name evidence="1" type="ORF">U5F72_15815</name>
</gene>
<reference evidence="1 2" key="1">
    <citation type="submission" date="2023-12" db="EMBL/GenBank/DDBJ databases">
        <title>'Antibacterial potential of Stenotrophomonas maltophilia cystic fibrosis isolates' (manuscript under preparation).</title>
        <authorList>
            <person name="Crisan C.V."/>
            <person name="Pettis M."/>
            <person name="Goldberg J.B."/>
        </authorList>
    </citation>
    <scope>NUCLEOTIDE SEQUENCE [LARGE SCALE GENOMIC DNA]</scope>
    <source>
        <strain evidence="1 2">CCV155</strain>
    </source>
</reference>